<accession>A0ABS3YLA9</accession>
<dbReference type="InterPro" id="IPR025714">
    <property type="entry name" value="Methyltranfer_dom"/>
</dbReference>
<evidence type="ECO:0000259" key="1">
    <source>
        <dbReference type="Pfam" id="PF13847"/>
    </source>
</evidence>
<dbReference type="PANTHER" id="PTHR43861:SF1">
    <property type="entry name" value="TRANS-ACONITATE 2-METHYLTRANSFERASE"/>
    <property type="match status" value="1"/>
</dbReference>
<dbReference type="Gene3D" id="3.40.50.150">
    <property type="entry name" value="Vaccinia Virus protein VP39"/>
    <property type="match status" value="1"/>
</dbReference>
<evidence type="ECO:0000313" key="3">
    <source>
        <dbReference type="Proteomes" id="UP000677244"/>
    </source>
</evidence>
<dbReference type="PANTHER" id="PTHR43861">
    <property type="entry name" value="TRANS-ACONITATE 2-METHYLTRANSFERASE-RELATED"/>
    <property type="match status" value="1"/>
</dbReference>
<dbReference type="SUPFAM" id="SSF53335">
    <property type="entry name" value="S-adenosyl-L-methionine-dependent methyltransferases"/>
    <property type="match status" value="1"/>
</dbReference>
<feature type="domain" description="Methyltransferase" evidence="1">
    <location>
        <begin position="37"/>
        <end position="146"/>
    </location>
</feature>
<dbReference type="EMBL" id="JAGHKO010000001">
    <property type="protein sequence ID" value="MBO9198682.1"/>
    <property type="molecule type" value="Genomic_DNA"/>
</dbReference>
<dbReference type="CDD" id="cd02440">
    <property type="entry name" value="AdoMet_MTases"/>
    <property type="match status" value="1"/>
</dbReference>
<dbReference type="InterPro" id="IPR029063">
    <property type="entry name" value="SAM-dependent_MTases_sf"/>
</dbReference>
<evidence type="ECO:0000313" key="2">
    <source>
        <dbReference type="EMBL" id="MBO9198682.1"/>
    </source>
</evidence>
<keyword evidence="3" id="KW-1185">Reference proteome</keyword>
<keyword evidence="2" id="KW-0489">Methyltransferase</keyword>
<gene>
    <name evidence="2" type="ORF">J7I42_00315</name>
</gene>
<dbReference type="RefSeq" id="WP_209136766.1">
    <property type="nucleotide sequence ID" value="NZ_JAGHKO010000001.1"/>
</dbReference>
<reference evidence="2 3" key="1">
    <citation type="submission" date="2021-03" db="EMBL/GenBank/DDBJ databases">
        <title>Assistant Professor.</title>
        <authorList>
            <person name="Huq M.A."/>
        </authorList>
    </citation>
    <scope>NUCLEOTIDE SEQUENCE [LARGE SCALE GENOMIC DNA]</scope>
    <source>
        <strain evidence="2 3">MAH-29</strain>
    </source>
</reference>
<organism evidence="2 3">
    <name type="scientific">Niastella soli</name>
    <dbReference type="NCBI Taxonomy" id="2821487"/>
    <lineage>
        <taxon>Bacteria</taxon>
        <taxon>Pseudomonadati</taxon>
        <taxon>Bacteroidota</taxon>
        <taxon>Chitinophagia</taxon>
        <taxon>Chitinophagales</taxon>
        <taxon>Chitinophagaceae</taxon>
        <taxon>Niastella</taxon>
    </lineage>
</organism>
<dbReference type="Pfam" id="PF13847">
    <property type="entry name" value="Methyltransf_31"/>
    <property type="match status" value="1"/>
</dbReference>
<comment type="caution">
    <text evidence="2">The sequence shown here is derived from an EMBL/GenBank/DDBJ whole genome shotgun (WGS) entry which is preliminary data.</text>
</comment>
<dbReference type="Proteomes" id="UP000677244">
    <property type="component" value="Unassembled WGS sequence"/>
</dbReference>
<protein>
    <submittedName>
        <fullName evidence="2">Class I SAM-dependent methyltransferase</fullName>
    </submittedName>
</protein>
<sequence>MNDSLSKDRAAMPSGTNAVLDKRSLAASNANLLTVLSPGQTVLDAGCGSGAITHGIAGITGPTGTVIGIDRSEALIQQAADTYSNIKNLHFVAGDILDYNPPYLFDVITTARTLQWVANPQDLIRKMKTLLKPNGLLCVLDYDHTAITWQPQPPASMQFFYEQFLKWRSDAGMDNQIAIHTGDIMKEYGLEICYNADHSEYHQQPETGFLQHVNIWAVVAETRGKQMVADGYVSEAQRIQAASEYKHWCDTEAQSMRLVLRGIHGRNN</sequence>
<dbReference type="GO" id="GO:0032259">
    <property type="term" value="P:methylation"/>
    <property type="evidence" value="ECO:0007669"/>
    <property type="project" value="UniProtKB-KW"/>
</dbReference>
<name>A0ABS3YLA9_9BACT</name>
<keyword evidence="2" id="KW-0808">Transferase</keyword>
<dbReference type="GO" id="GO:0008168">
    <property type="term" value="F:methyltransferase activity"/>
    <property type="evidence" value="ECO:0007669"/>
    <property type="project" value="UniProtKB-KW"/>
</dbReference>
<proteinExistence type="predicted"/>